<feature type="repeat" description="WD" evidence="4">
    <location>
        <begin position="1198"/>
        <end position="1239"/>
    </location>
</feature>
<dbReference type="PROSITE" id="PS50082">
    <property type="entry name" value="WD_REPEATS_2"/>
    <property type="match status" value="13"/>
</dbReference>
<feature type="repeat" description="WD" evidence="4">
    <location>
        <begin position="1030"/>
        <end position="1071"/>
    </location>
</feature>
<comment type="caution">
    <text evidence="6">The sequence shown here is derived from an EMBL/GenBank/DDBJ whole genome shotgun (WGS) entry which is preliminary data.</text>
</comment>
<sequence length="1527" mass="165233">MQPGDVARKLFAQIDLNGDGVLSAQETRAYLERNGEEELGNAIFAQLDVDGDGVVTLEEFLQGFGKMRNKLAKVVDKSSPVFRAVSLEWLEQLVQDNAGTTHSWEVGKEFMNEEDGGGQDGTLTVTPENLEMHRTKRRAAEKAKSGKPVPVTYHEIPFEHMYTTDIVECFVRSLARTEHKSYAQAKNLPVGTPTYFISHAWSSRFVDLVESVASALAGAAKNDTFVWLDIFAINQDDTGGVFSAMAELDDGRTLAGTIATSRATLVVLDKDRVIPLTRLWCLYEIGSTPPQKLQLVTHGFSEKDVSQHLRNIDAETALCFSPADKEMIHGEITGKFGFASMKHFTEELKLRFMLRPMSYESDLQALRERGLSNNYQLDELREHVTSTGGRLACIVGGPGEGKSSVAAAALDLVHASHFCKRADVRRQDVLEMVRSLGFQLGQRFDVVRECLIDLEEDTAAKALVDPDVAVNALLVEPLKKLAEIQKHAVILLDALDEADDDRHISNAAVGLLRHLARDARSSVSVLVTTRPDADGDYPRRRVLDHDWEGGMRVMEPARVIGNVPVEVEKEESRLPGPWEEAMRNMQNIKVYQIVAREFVKRYGTSEEPPADIDAAYKLWFDRAAKDGEEVRRLIDVVLASREPLSSAHVDRLHLRETCEHLPGWRLLFEERDHLLQTLHLSLREFLGDAKRSGEHAADVFRGHGELTRSCLEVLKRGDDEKGPAVVYSLRYAHVHLTEAVEKMLYGGDETLTTNVMKEWHAAFMVERQKEAMIPEGYKASCWCATEFAGLWLKRQMDAGRRGVLVVELLRLEKVLLEAKEKLADDATGLVATVESLHAFVRVLRWGVGTHSQVGVIAANLPCTSAWYQSPGLRMLSSCAACLPARVDIDATILNNMKGHSMPVTSASYSADGTRIVSASGGGGLFDSNDTTFRVWDATTGACLSVLQGHTGNVTSASYSADSTRIVSASKDKTVRVWDATTGACLSVLEGHTSNVTSASYFADGTRIVSASFDKTVRVWDATTGACLSVLQGHTGNVTSASYSADGTRIVSASYDETVRVWDATTGACLSVLEGHTSNVTSASYSPDGTRIVSASYDNTVRVWDATTGACLSVLEGHTGNVTSASYSPDGTRIVSASSDNTVRVWDATTGACLSVLQGHSYSVTSASYSADGTRIVSASFDKTVRVWDATTGACIPVLEGHSDYVFSASYSADGTRIVSAGGDSDVRVWDATTGACLSVLEGHSDYVRSASYSADGTRIVSASFDSTVRVWDATTGACISVLEGHSDAVESASYSPDSTRIVSAGRDSDVRIWDATTGACISVLEGHSSDVTSASYSADGTRIVSASYDKTVRVWDAMTGACLSVLEGHSRDVTSASYSPDGTRIVSASYDKTVRVWDATTGACLSVLEGHSSEVPSASYSADGTRIVSASSDNTVRVWDATTGACLSVLEGHSRDVTSASYSPDGTRIVSASDDKTVRVWDCCPDSSGLFHACCTGTWVGEPFPVNKPSALAKSLSTDITVADDAS</sequence>
<dbReference type="Gene3D" id="2.130.10.10">
    <property type="entry name" value="YVTN repeat-like/Quinoprotein amine dehydrogenase"/>
    <property type="match status" value="7"/>
</dbReference>
<evidence type="ECO:0000256" key="1">
    <source>
        <dbReference type="ARBA" id="ARBA00022574"/>
    </source>
</evidence>
<feature type="repeat" description="WD" evidence="4">
    <location>
        <begin position="1282"/>
        <end position="1323"/>
    </location>
</feature>
<dbReference type="InterPro" id="IPR002048">
    <property type="entry name" value="EF_hand_dom"/>
</dbReference>
<keyword evidence="7" id="KW-1185">Reference proteome</keyword>
<evidence type="ECO:0000256" key="2">
    <source>
        <dbReference type="ARBA" id="ARBA00022737"/>
    </source>
</evidence>
<dbReference type="PANTHER" id="PTHR14604">
    <property type="entry name" value="WD40 REPEAT PF20"/>
    <property type="match status" value="1"/>
</dbReference>
<reference evidence="6" key="1">
    <citation type="submission" date="2020-10" db="EMBL/GenBank/DDBJ databases">
        <title>Unveiling of a novel bifunctional photoreceptor, Dualchrome1, isolated from a cosmopolitan green alga.</title>
        <authorList>
            <person name="Suzuki S."/>
            <person name="Kawachi M."/>
        </authorList>
    </citation>
    <scope>NUCLEOTIDE SEQUENCE</scope>
    <source>
        <strain evidence="6">NIES 2893</strain>
    </source>
</reference>
<feature type="repeat" description="WD" evidence="4">
    <location>
        <begin position="1408"/>
        <end position="1449"/>
    </location>
</feature>
<feature type="repeat" description="WD" evidence="4">
    <location>
        <begin position="1240"/>
        <end position="1281"/>
    </location>
</feature>
<dbReference type="InterPro" id="IPR018247">
    <property type="entry name" value="EF_Hand_1_Ca_BS"/>
</dbReference>
<dbReference type="Pfam" id="PF00400">
    <property type="entry name" value="WD40"/>
    <property type="match status" value="14"/>
</dbReference>
<dbReference type="InterPro" id="IPR019775">
    <property type="entry name" value="WD40_repeat_CS"/>
</dbReference>
<dbReference type="SUPFAM" id="SSF52540">
    <property type="entry name" value="P-loop containing nucleoside triphosphate hydrolases"/>
    <property type="match status" value="1"/>
</dbReference>
<feature type="repeat" description="WD" evidence="4">
    <location>
        <begin position="1072"/>
        <end position="1113"/>
    </location>
</feature>
<dbReference type="InterPro" id="IPR015943">
    <property type="entry name" value="WD40/YVTN_repeat-like_dom_sf"/>
</dbReference>
<keyword evidence="2" id="KW-0677">Repeat</keyword>
<evidence type="ECO:0000313" key="7">
    <source>
        <dbReference type="Proteomes" id="UP000660262"/>
    </source>
</evidence>
<dbReference type="SMART" id="SM00054">
    <property type="entry name" value="EFh"/>
    <property type="match status" value="2"/>
</dbReference>
<dbReference type="InterPro" id="IPR011992">
    <property type="entry name" value="EF-hand-dom_pair"/>
</dbReference>
<organism evidence="6 7">
    <name type="scientific">Pycnococcus provasolii</name>
    <dbReference type="NCBI Taxonomy" id="41880"/>
    <lineage>
        <taxon>Eukaryota</taxon>
        <taxon>Viridiplantae</taxon>
        <taxon>Chlorophyta</taxon>
        <taxon>Pseudoscourfieldiophyceae</taxon>
        <taxon>Pseudoscourfieldiales</taxon>
        <taxon>Pycnococcaceae</taxon>
        <taxon>Pycnococcus</taxon>
    </lineage>
</organism>
<dbReference type="InterPro" id="IPR027417">
    <property type="entry name" value="P-loop_NTPase"/>
</dbReference>
<dbReference type="PROSITE" id="PS00678">
    <property type="entry name" value="WD_REPEATS_1"/>
    <property type="match status" value="11"/>
</dbReference>
<evidence type="ECO:0000256" key="4">
    <source>
        <dbReference type="PROSITE-ProRule" id="PRU00221"/>
    </source>
</evidence>
<dbReference type="InterPro" id="IPR011047">
    <property type="entry name" value="Quinoprotein_ADH-like_sf"/>
</dbReference>
<evidence type="ECO:0000313" key="6">
    <source>
        <dbReference type="EMBL" id="GHP07940.1"/>
    </source>
</evidence>
<dbReference type="InterPro" id="IPR020472">
    <property type="entry name" value="WD40_PAC1"/>
</dbReference>
<proteinExistence type="predicted"/>
<dbReference type="SUPFAM" id="SSF50978">
    <property type="entry name" value="WD40 repeat-like"/>
    <property type="match status" value="1"/>
</dbReference>
<dbReference type="PROSITE" id="PS50294">
    <property type="entry name" value="WD_REPEATS_REGION"/>
    <property type="match status" value="13"/>
</dbReference>
<dbReference type="Proteomes" id="UP000660262">
    <property type="component" value="Unassembled WGS sequence"/>
</dbReference>
<dbReference type="EMBL" id="BNJQ01000018">
    <property type="protein sequence ID" value="GHP07940.1"/>
    <property type="molecule type" value="Genomic_DNA"/>
</dbReference>
<dbReference type="PROSITE" id="PS00018">
    <property type="entry name" value="EF_HAND_1"/>
    <property type="match status" value="1"/>
</dbReference>
<gene>
    <name evidence="6" type="ORF">PPROV_000668200</name>
</gene>
<dbReference type="Gene3D" id="3.40.50.300">
    <property type="entry name" value="P-loop containing nucleotide triphosphate hydrolases"/>
    <property type="match status" value="1"/>
</dbReference>
<dbReference type="PANTHER" id="PTHR14604:SF4">
    <property type="entry name" value="F-BOX DOMAIN-CONTAINING PROTEIN"/>
    <property type="match status" value="1"/>
</dbReference>
<feature type="repeat" description="WD" evidence="4">
    <location>
        <begin position="1366"/>
        <end position="1407"/>
    </location>
</feature>
<evidence type="ECO:0000256" key="3">
    <source>
        <dbReference type="ARBA" id="ARBA00022837"/>
    </source>
</evidence>
<dbReference type="InterPro" id="IPR050995">
    <property type="entry name" value="WD-F-box_domain-protein"/>
</dbReference>
<dbReference type="InterPro" id="IPR036322">
    <property type="entry name" value="WD40_repeat_dom_sf"/>
</dbReference>
<dbReference type="InterPro" id="IPR001680">
    <property type="entry name" value="WD40_rpt"/>
</dbReference>
<feature type="repeat" description="WD" evidence="4">
    <location>
        <begin position="1156"/>
        <end position="1197"/>
    </location>
</feature>
<dbReference type="CDD" id="cd00051">
    <property type="entry name" value="EFh"/>
    <property type="match status" value="1"/>
</dbReference>
<dbReference type="Pfam" id="PF24883">
    <property type="entry name" value="NPHP3_N"/>
    <property type="match status" value="1"/>
</dbReference>
<dbReference type="SMART" id="SM00320">
    <property type="entry name" value="WD40"/>
    <property type="match status" value="14"/>
</dbReference>
<keyword evidence="3" id="KW-0106">Calcium</keyword>
<protein>
    <recommendedName>
        <fullName evidence="5">EF-hand domain-containing protein</fullName>
    </recommendedName>
</protein>
<name>A0A830HQ88_9CHLO</name>
<dbReference type="OrthoDB" id="529190at2759"/>
<dbReference type="SUPFAM" id="SSF50998">
    <property type="entry name" value="Quinoprotein alcohol dehydrogenase-like"/>
    <property type="match status" value="2"/>
</dbReference>
<feature type="repeat" description="WD" evidence="4">
    <location>
        <begin position="1324"/>
        <end position="1365"/>
    </location>
</feature>
<feature type="repeat" description="WD" evidence="4">
    <location>
        <begin position="1114"/>
        <end position="1155"/>
    </location>
</feature>
<keyword evidence="1 4" id="KW-0853">WD repeat</keyword>
<dbReference type="SUPFAM" id="SSF47473">
    <property type="entry name" value="EF-hand"/>
    <property type="match status" value="1"/>
</dbReference>
<dbReference type="PRINTS" id="PR00320">
    <property type="entry name" value="GPROTEINBRPT"/>
</dbReference>
<dbReference type="PROSITE" id="PS50222">
    <property type="entry name" value="EF_HAND_2"/>
    <property type="match status" value="1"/>
</dbReference>
<dbReference type="Pfam" id="PF13499">
    <property type="entry name" value="EF-hand_7"/>
    <property type="match status" value="1"/>
</dbReference>
<evidence type="ECO:0000259" key="5">
    <source>
        <dbReference type="PROSITE" id="PS50222"/>
    </source>
</evidence>
<accession>A0A830HQ88</accession>
<dbReference type="Gene3D" id="1.10.238.10">
    <property type="entry name" value="EF-hand"/>
    <property type="match status" value="1"/>
</dbReference>
<feature type="repeat" description="WD" evidence="4">
    <location>
        <begin position="1450"/>
        <end position="1482"/>
    </location>
</feature>
<dbReference type="CDD" id="cd00200">
    <property type="entry name" value="WD40"/>
    <property type="match status" value="2"/>
</dbReference>
<feature type="repeat" description="WD" evidence="4">
    <location>
        <begin position="988"/>
        <end position="1029"/>
    </location>
</feature>
<feature type="repeat" description="WD" evidence="4">
    <location>
        <begin position="946"/>
        <end position="987"/>
    </location>
</feature>
<feature type="domain" description="EF-hand" evidence="5">
    <location>
        <begin position="35"/>
        <end position="70"/>
    </location>
</feature>
<dbReference type="InterPro" id="IPR056884">
    <property type="entry name" value="NPHP3-like_N"/>
</dbReference>
<dbReference type="GO" id="GO:0005509">
    <property type="term" value="F:calcium ion binding"/>
    <property type="evidence" value="ECO:0007669"/>
    <property type="project" value="InterPro"/>
</dbReference>